<comment type="caution">
    <text evidence="2">The sequence shown here is derived from an EMBL/GenBank/DDBJ whole genome shotgun (WGS) entry which is preliminary data.</text>
</comment>
<dbReference type="Pfam" id="PF13516">
    <property type="entry name" value="LRR_6"/>
    <property type="match status" value="4"/>
</dbReference>
<dbReference type="InterPro" id="IPR006598">
    <property type="entry name" value="CAP10"/>
</dbReference>
<dbReference type="Pfam" id="PF05686">
    <property type="entry name" value="Glyco_transf_90"/>
    <property type="match status" value="2"/>
</dbReference>
<evidence type="ECO:0000313" key="3">
    <source>
        <dbReference type="Proteomes" id="UP001642484"/>
    </source>
</evidence>
<dbReference type="PANTHER" id="PTHR24114">
    <property type="entry name" value="LEUCINE RICH REPEAT FAMILY PROTEIN"/>
    <property type="match status" value="1"/>
</dbReference>
<dbReference type="Proteomes" id="UP001642484">
    <property type="component" value="Unassembled WGS sequence"/>
</dbReference>
<protein>
    <recommendedName>
        <fullName evidence="1">Glycosyl transferase CAP10 domain-containing protein</fullName>
    </recommendedName>
</protein>
<gene>
    <name evidence="2" type="ORF">CCMP2556_LOCUS8242</name>
</gene>
<keyword evidence="3" id="KW-1185">Reference proteome</keyword>
<evidence type="ECO:0000313" key="2">
    <source>
        <dbReference type="EMBL" id="CAK9005900.1"/>
    </source>
</evidence>
<sequence>MAHLLLKTMSLTTVDLSANDISSKGIGLILKAMLFNRSVRSLDLSSKTSSSRNRFSRFTAGPLEDLLEKNSSLQRLSLSACTLGVPGAQGLGRGLVANHSLLYLDISQNDLGDRGAFCMAAVLKECHLEELNLSDNRIGDEGFISLACSLGSLPNKADGSHPVWSRAMKSSEAAAKYTDGLNILRTTVAQAPAQELFEVPIGLTQKKTPVEQIQEAAQVLHMAVKAAEVALPKLKTLNLSNNQPTAIGTRAVADALHVNDVMERLQLDRCDHRDPDHGYEGLIGYLPVNTTLRHLGLSHAVLGAEGLTNLAKCMVVNQALRSLNLSGNLMDEAVAAAWGVAIGCNKSLRHLVLCACHITDASGLLLARGLAQNEGLESLSLRDNALRDAAAEALEEALLQNGSVVQLNLELNSMDLRFLMKIKQLLERNDQIREKSLPDRYRSRIVELTECQKEVTKMSNILARNRQKKKVALWKQAAEVQKLKDEKEADRQRQATVEDQLHELLKTQQAVEEDGGDTRLGLDSAGHGHPEVSQCRLIHLLGLFSYDMCCGEGAHNVLGNPSCWEGPRSFQTCCLPSLHEPSCWSDARRFLSQQQLMPSLAKEERLMNSDLSLSQFCCRPGSFSSEVCWGGDGKGYVQEHPHGLALNISLRYVECCFLRLRAALETPPPRWMSEQISQDLQPWTSRLSLRQMEDFEEWIQETGQSAHFCRFQVTKTGVYHCNLTRGSHTKLVEAVRDALHVLRLIAPDLPELDLFLSQEEALCVALLGDRSATETFGEQSWPVPVLAQAQPAGCPGILMPWWAFLQQDWTRRYTEKLSRGRVPWESKVSKLFWRGSDTHCLRPHSCQGASCECGNFTENWMDYPRARLVLWSMLMPQKVDAKFTKDVVHQALRPRFEEHRLLVEEIVPPEKHVDYKFLMYLDGVSLSDRLFWVLLTESVLFKADSKLQVWLDGSLKAWEHYVPVAEDLTDLLERLQWAEAQDAAGQLHDLALRAAAHASVHFSLEANLLYLYHLLHGLKKVLPAPTPNEAEPLGRREQQKQQQMNARQYLAHALEMLATPKKGPPTTVPTAPPTAKLDCWTLGFTAELCCGDDMGHEGNPACWDEVYTFAACC</sequence>
<name>A0ABP0IUY7_9DINO</name>
<dbReference type="SUPFAM" id="SSF52047">
    <property type="entry name" value="RNI-like"/>
    <property type="match status" value="1"/>
</dbReference>
<proteinExistence type="predicted"/>
<dbReference type="PANTHER" id="PTHR24114:SF2">
    <property type="entry name" value="F-BOX DOMAIN-CONTAINING PROTEIN-RELATED"/>
    <property type="match status" value="1"/>
</dbReference>
<dbReference type="InterPro" id="IPR032675">
    <property type="entry name" value="LRR_dom_sf"/>
</dbReference>
<dbReference type="SMART" id="SM00672">
    <property type="entry name" value="CAP10"/>
    <property type="match status" value="1"/>
</dbReference>
<dbReference type="Gene3D" id="3.80.10.10">
    <property type="entry name" value="Ribonuclease Inhibitor"/>
    <property type="match status" value="2"/>
</dbReference>
<dbReference type="SMART" id="SM00368">
    <property type="entry name" value="LRR_RI"/>
    <property type="match status" value="8"/>
</dbReference>
<dbReference type="EMBL" id="CAXAMN010003736">
    <property type="protein sequence ID" value="CAK9005900.1"/>
    <property type="molecule type" value="Genomic_DNA"/>
</dbReference>
<evidence type="ECO:0000259" key="1">
    <source>
        <dbReference type="SMART" id="SM00672"/>
    </source>
</evidence>
<dbReference type="InterPro" id="IPR052394">
    <property type="entry name" value="LRR-containing"/>
</dbReference>
<reference evidence="2 3" key="1">
    <citation type="submission" date="2024-02" db="EMBL/GenBank/DDBJ databases">
        <authorList>
            <person name="Chen Y."/>
            <person name="Shah S."/>
            <person name="Dougan E. K."/>
            <person name="Thang M."/>
            <person name="Chan C."/>
        </authorList>
    </citation>
    <scope>NUCLEOTIDE SEQUENCE [LARGE SCALE GENOMIC DNA]</scope>
</reference>
<accession>A0ABP0IUY7</accession>
<dbReference type="InterPro" id="IPR001611">
    <property type="entry name" value="Leu-rich_rpt"/>
</dbReference>
<feature type="domain" description="Glycosyl transferase CAP10" evidence="1">
    <location>
        <begin position="748"/>
        <end position="1022"/>
    </location>
</feature>
<organism evidence="2 3">
    <name type="scientific">Durusdinium trenchii</name>
    <dbReference type="NCBI Taxonomy" id="1381693"/>
    <lineage>
        <taxon>Eukaryota</taxon>
        <taxon>Sar</taxon>
        <taxon>Alveolata</taxon>
        <taxon>Dinophyceae</taxon>
        <taxon>Suessiales</taxon>
        <taxon>Symbiodiniaceae</taxon>
        <taxon>Durusdinium</taxon>
    </lineage>
</organism>
<dbReference type="PROSITE" id="PS51450">
    <property type="entry name" value="LRR"/>
    <property type="match status" value="1"/>
</dbReference>